<accession>A0A7Y2L645</accession>
<protein>
    <submittedName>
        <fullName evidence="2">LysR family transcriptional regulator</fullName>
    </submittedName>
</protein>
<evidence type="ECO:0000259" key="1">
    <source>
        <dbReference type="Pfam" id="PF00126"/>
    </source>
</evidence>
<dbReference type="Pfam" id="PF00126">
    <property type="entry name" value="HTH_1"/>
    <property type="match status" value="1"/>
</dbReference>
<dbReference type="InterPro" id="IPR036390">
    <property type="entry name" value="WH_DNA-bd_sf"/>
</dbReference>
<dbReference type="InterPro" id="IPR036388">
    <property type="entry name" value="WH-like_DNA-bd_sf"/>
</dbReference>
<dbReference type="InterPro" id="IPR000847">
    <property type="entry name" value="LysR_HTH_N"/>
</dbReference>
<dbReference type="PANTHER" id="PTHR30432:SF1">
    <property type="entry name" value="DNA-BINDING TRANSCRIPTIONAL DUAL REGULATOR MODE"/>
    <property type="match status" value="1"/>
</dbReference>
<feature type="domain" description="HTH lysR-type" evidence="1">
    <location>
        <begin position="4"/>
        <end position="61"/>
    </location>
</feature>
<evidence type="ECO:0000313" key="3">
    <source>
        <dbReference type="Proteomes" id="UP000529861"/>
    </source>
</evidence>
<dbReference type="Proteomes" id="UP000529861">
    <property type="component" value="Unassembled WGS sequence"/>
</dbReference>
<reference evidence="2 3" key="1">
    <citation type="submission" date="2020-04" db="EMBL/GenBank/DDBJ databases">
        <title>Draft genome sequence of Caldanaerobacter sunterraneus. strain 1523vc isolated from Griffin hot spring, Kamchatka, Russia.</title>
        <authorList>
            <person name="Toshchakov S.V."/>
            <person name="Podosokorskaya O.A."/>
            <person name="Kublanov I.V."/>
            <person name="Korzhenkov A."/>
            <person name="Patrushev M.V."/>
        </authorList>
    </citation>
    <scope>NUCLEOTIDE SEQUENCE [LARGE SCALE GENOMIC DNA]</scope>
    <source>
        <strain evidence="2 3">1523vc</strain>
    </source>
</reference>
<dbReference type="SUPFAM" id="SSF46785">
    <property type="entry name" value="Winged helix' DNA-binding domain"/>
    <property type="match status" value="1"/>
</dbReference>
<proteinExistence type="predicted"/>
<dbReference type="PANTHER" id="PTHR30432">
    <property type="entry name" value="TRANSCRIPTIONAL REGULATOR MODE"/>
    <property type="match status" value="1"/>
</dbReference>
<dbReference type="Gene3D" id="1.10.10.10">
    <property type="entry name" value="Winged helix-like DNA-binding domain superfamily/Winged helix DNA-binding domain"/>
    <property type="match status" value="1"/>
</dbReference>
<gene>
    <name evidence="2" type="ORF">HKI81_01475</name>
</gene>
<organism evidence="2 3">
    <name type="scientific">Caldanaerobacter subterraneus</name>
    <dbReference type="NCBI Taxonomy" id="911092"/>
    <lineage>
        <taxon>Bacteria</taxon>
        <taxon>Bacillati</taxon>
        <taxon>Bacillota</taxon>
        <taxon>Clostridia</taxon>
        <taxon>Thermoanaerobacterales</taxon>
        <taxon>Thermoanaerobacteraceae</taxon>
        <taxon>Caldanaerobacter</taxon>
    </lineage>
</organism>
<dbReference type="InterPro" id="IPR051815">
    <property type="entry name" value="Molybdate_resp_trans_reg"/>
</dbReference>
<evidence type="ECO:0000313" key="2">
    <source>
        <dbReference type="EMBL" id="NNG65917.1"/>
    </source>
</evidence>
<dbReference type="GO" id="GO:0003700">
    <property type="term" value="F:DNA-binding transcription factor activity"/>
    <property type="evidence" value="ECO:0007669"/>
    <property type="project" value="InterPro"/>
</dbReference>
<dbReference type="AlphaFoldDB" id="A0A7Y2L645"/>
<name>A0A7Y2L645_9THEO</name>
<dbReference type="EMBL" id="JABEQB010000003">
    <property type="protein sequence ID" value="NNG65917.1"/>
    <property type="molecule type" value="Genomic_DNA"/>
</dbReference>
<sequence>MLLKKVKLLGSLNKAARELNMSYSKAWLIIKRAEKALDCNLLDTKIGGKEGGGSFLTEKGELLLNAYEIFSEEAEKVLQELYKKHFKGFFE</sequence>
<comment type="caution">
    <text evidence="2">The sequence shown here is derived from an EMBL/GenBank/DDBJ whole genome shotgun (WGS) entry which is preliminary data.</text>
</comment>